<evidence type="ECO:0008006" key="5">
    <source>
        <dbReference type="Google" id="ProtNLM"/>
    </source>
</evidence>
<feature type="transmembrane region" description="Helical" evidence="2">
    <location>
        <begin position="6"/>
        <end position="29"/>
    </location>
</feature>
<dbReference type="EMBL" id="AZCV01000005">
    <property type="protein sequence ID" value="KRK37398.1"/>
    <property type="molecule type" value="Genomic_DNA"/>
</dbReference>
<keyword evidence="2" id="KW-1133">Transmembrane helix</keyword>
<feature type="coiled-coil region" evidence="1">
    <location>
        <begin position="42"/>
        <end position="69"/>
    </location>
</feature>
<gene>
    <name evidence="3" type="ORF">FC62_GL001276</name>
</gene>
<accession>A0A0R1GTA7</accession>
<protein>
    <recommendedName>
        <fullName evidence="5">Methyl-accepting chemotaxis-like protein</fullName>
    </recommendedName>
</protein>
<keyword evidence="4" id="KW-1185">Reference proteome</keyword>
<reference evidence="3 4" key="1">
    <citation type="journal article" date="2015" name="Genome Announc.">
        <title>Expanding the biotechnology potential of lactobacilli through comparative genomics of 213 strains and associated genera.</title>
        <authorList>
            <person name="Sun Z."/>
            <person name="Harris H.M."/>
            <person name="McCann A."/>
            <person name="Guo C."/>
            <person name="Argimon S."/>
            <person name="Zhang W."/>
            <person name="Yang X."/>
            <person name="Jeffery I.B."/>
            <person name="Cooney J.C."/>
            <person name="Kagawa T.F."/>
            <person name="Liu W."/>
            <person name="Song Y."/>
            <person name="Salvetti E."/>
            <person name="Wrobel A."/>
            <person name="Rasinkangas P."/>
            <person name="Parkhill J."/>
            <person name="Rea M.C."/>
            <person name="O'Sullivan O."/>
            <person name="Ritari J."/>
            <person name="Douillard F.P."/>
            <person name="Paul Ross R."/>
            <person name="Yang R."/>
            <person name="Briner A.E."/>
            <person name="Felis G.E."/>
            <person name="de Vos W.M."/>
            <person name="Barrangou R."/>
            <person name="Klaenhammer T.R."/>
            <person name="Caufield P.W."/>
            <person name="Cui Y."/>
            <person name="Zhang H."/>
            <person name="O'Toole P.W."/>
        </authorList>
    </citation>
    <scope>NUCLEOTIDE SEQUENCE [LARGE SCALE GENOMIC DNA]</scope>
    <source>
        <strain evidence="3 4">DSM 20534</strain>
    </source>
</reference>
<evidence type="ECO:0000256" key="1">
    <source>
        <dbReference type="SAM" id="Coils"/>
    </source>
</evidence>
<comment type="caution">
    <text evidence="3">The sequence shown here is derived from an EMBL/GenBank/DDBJ whole genome shotgun (WGS) entry which is preliminary data.</text>
</comment>
<name>A0A0R1GTA7_9LACO</name>
<dbReference type="PANTHER" id="PTHR40070">
    <property type="entry name" value="UPF0478 PROTEIN YTXG"/>
    <property type="match status" value="1"/>
</dbReference>
<dbReference type="Pfam" id="PF06103">
    <property type="entry name" value="DUF948"/>
    <property type="match status" value="1"/>
</dbReference>
<dbReference type="PANTHER" id="PTHR40070:SF1">
    <property type="entry name" value="UPF0478 PROTEIN YTXG"/>
    <property type="match status" value="1"/>
</dbReference>
<keyword evidence="2" id="KW-0812">Transmembrane</keyword>
<dbReference type="InterPro" id="IPR009293">
    <property type="entry name" value="UPF0478"/>
</dbReference>
<dbReference type="Proteomes" id="UP000050909">
    <property type="component" value="Unassembled WGS sequence"/>
</dbReference>
<keyword evidence="2" id="KW-0472">Membrane</keyword>
<keyword evidence="1" id="KW-0175">Coiled coil</keyword>
<evidence type="ECO:0000313" key="3">
    <source>
        <dbReference type="EMBL" id="KRK37398.1"/>
    </source>
</evidence>
<proteinExistence type="predicted"/>
<organism evidence="3 4">
    <name type="scientific">Amylolactobacillus amylotrophicus DSM 20534</name>
    <dbReference type="NCBI Taxonomy" id="1423722"/>
    <lineage>
        <taxon>Bacteria</taxon>
        <taxon>Bacillati</taxon>
        <taxon>Bacillota</taxon>
        <taxon>Bacilli</taxon>
        <taxon>Lactobacillales</taxon>
        <taxon>Lactobacillaceae</taxon>
        <taxon>Amylolactobacillus</taxon>
    </lineage>
</organism>
<evidence type="ECO:0000313" key="4">
    <source>
        <dbReference type="Proteomes" id="UP000050909"/>
    </source>
</evidence>
<evidence type="ECO:0000256" key="2">
    <source>
        <dbReference type="SAM" id="Phobius"/>
    </source>
</evidence>
<dbReference type="PATRIC" id="fig|1423722.3.peg.1301"/>
<sequence length="143" mass="15033">MDISLGALAGLIAAVAFLILVLFLIPVLVRTAKTMKEVSRTVATTNKTVEQVTNNVDALSQQVEGLLVKSNTLLNDVNGKVQTLDPVFVAAADLGQSVSDINTSSKNIVHRVSGFSGTATKAGVAGTILKKVMPKKKNSEEVK</sequence>
<dbReference type="AlphaFoldDB" id="A0A0R1GTA7"/>